<dbReference type="PATRIC" id="fig|66969.6.peg.1733"/>
<dbReference type="STRING" id="66969.Lwal_1589"/>
<dbReference type="RefSeq" id="WP_058480286.1">
    <property type="nucleotide sequence ID" value="NZ_CAAAIQ010000015.1"/>
</dbReference>
<comment type="caution">
    <text evidence="1">The sequence shown here is derived from an EMBL/GenBank/DDBJ whole genome shotgun (WGS) entry which is preliminary data.</text>
</comment>
<proteinExistence type="predicted"/>
<dbReference type="EMBL" id="LNZB01000038">
    <property type="protein sequence ID" value="KTD78819.1"/>
    <property type="molecule type" value="Genomic_DNA"/>
</dbReference>
<accession>A0A0W1ACI5</accession>
<dbReference type="Pfam" id="PF26393">
    <property type="entry name" value="Lart1_ADPRT"/>
    <property type="match status" value="1"/>
</dbReference>
<dbReference type="OrthoDB" id="5643019at2"/>
<evidence type="ECO:0000313" key="1">
    <source>
        <dbReference type="EMBL" id="KTD78819.1"/>
    </source>
</evidence>
<dbReference type="AlphaFoldDB" id="A0A0W1ACI5"/>
<dbReference type="Proteomes" id="UP000054729">
    <property type="component" value="Unassembled WGS sequence"/>
</dbReference>
<evidence type="ECO:0000313" key="2">
    <source>
        <dbReference type="Proteomes" id="UP000054729"/>
    </source>
</evidence>
<dbReference type="InterPro" id="IPR059097">
    <property type="entry name" value="Lart1_ADPRT"/>
</dbReference>
<reference evidence="1 2" key="1">
    <citation type="submission" date="2015-11" db="EMBL/GenBank/DDBJ databases">
        <title>Genomic analysis of 38 Legionella species identifies large and diverse effector repertoires.</title>
        <authorList>
            <person name="Burstein D."/>
            <person name="Amaro F."/>
            <person name="Zusman T."/>
            <person name="Lifshitz Z."/>
            <person name="Cohen O."/>
            <person name="Gilbert J.A."/>
            <person name="Pupko T."/>
            <person name="Shuman H.A."/>
            <person name="Segal G."/>
        </authorList>
    </citation>
    <scope>NUCLEOTIDE SEQUENCE [LARGE SCALE GENOMIC DNA]</scope>
    <source>
        <strain evidence="1 2">ATCC 51914</strain>
    </source>
</reference>
<keyword evidence="2" id="KW-1185">Reference proteome</keyword>
<protein>
    <submittedName>
        <fullName evidence="1">Uncharacterized protein</fullName>
    </submittedName>
</protein>
<name>A0A0W1ACI5_9GAMM</name>
<organism evidence="1 2">
    <name type="scientific">Legionella waltersii</name>
    <dbReference type="NCBI Taxonomy" id="66969"/>
    <lineage>
        <taxon>Bacteria</taxon>
        <taxon>Pseudomonadati</taxon>
        <taxon>Pseudomonadota</taxon>
        <taxon>Gammaproteobacteria</taxon>
        <taxon>Legionellales</taxon>
        <taxon>Legionellaceae</taxon>
        <taxon>Legionella</taxon>
    </lineage>
</organism>
<gene>
    <name evidence="1" type="ORF">Lwal_1589</name>
</gene>
<sequence>MLSKLPSFFPKELEKEPSEIQFLNLTKTAPEINELYRGFDNLQSVLFGLPTLLMGVFGKTYPEVVTMDEVMLHKLTNLSNDYHMVSMSENPQIAYDWGNGDYMTIDPTLFRPFCVNVHASYRRHNLNLPGKMEKELEHIALCVPYCCIKNIIMRGKIITNPFYLAISPSNHEAIQEFTAIYLQLVTLLRNKYTNKLSEPEEKISLRDFVTQYLRYYDRYGAENNPFKRTLQELTDQYAEYMEYFLRLTPQLSMTKSMREISLTDAENILANHFYTHSIDVSTHKAKTATTYLEDEWARPMFD</sequence>